<feature type="transmembrane region" description="Helical" evidence="1">
    <location>
        <begin position="117"/>
        <end position="136"/>
    </location>
</feature>
<evidence type="ECO:0000259" key="2">
    <source>
        <dbReference type="Pfam" id="PF04892"/>
    </source>
</evidence>
<evidence type="ECO:0000313" key="3">
    <source>
        <dbReference type="EMBL" id="TYS83794.1"/>
    </source>
</evidence>
<feature type="transmembrane region" description="Helical" evidence="1">
    <location>
        <begin position="93"/>
        <end position="111"/>
    </location>
</feature>
<dbReference type="Pfam" id="PF04892">
    <property type="entry name" value="VanZ"/>
    <property type="match status" value="1"/>
</dbReference>
<comment type="caution">
    <text evidence="3">The sequence shown here is derived from an EMBL/GenBank/DDBJ whole genome shotgun (WGS) entry which is preliminary data.</text>
</comment>
<dbReference type="InterPro" id="IPR006976">
    <property type="entry name" value="VanZ-like"/>
</dbReference>
<keyword evidence="1" id="KW-1133">Transmembrane helix</keyword>
<accession>A0A5D4TPY5</accession>
<feature type="domain" description="VanZ-like" evidence="2">
    <location>
        <begin position="15"/>
        <end position="136"/>
    </location>
</feature>
<reference evidence="3 4" key="1">
    <citation type="submission" date="2019-08" db="EMBL/GenBank/DDBJ databases">
        <title>Bacillus genomes from the desert of Cuatro Cienegas, Coahuila.</title>
        <authorList>
            <person name="Olmedo-Alvarez G."/>
        </authorList>
    </citation>
    <scope>NUCLEOTIDE SEQUENCE [LARGE SCALE GENOMIC DNA]</scope>
    <source>
        <strain evidence="3 4">CH87b_3T</strain>
    </source>
</reference>
<keyword evidence="1" id="KW-0472">Membrane</keyword>
<evidence type="ECO:0000256" key="1">
    <source>
        <dbReference type="SAM" id="Phobius"/>
    </source>
</evidence>
<dbReference type="EMBL" id="VTEZ01000005">
    <property type="protein sequence ID" value="TYS83794.1"/>
    <property type="molecule type" value="Genomic_DNA"/>
</dbReference>
<dbReference type="AlphaFoldDB" id="A0A5D4TPY5"/>
<evidence type="ECO:0000313" key="4">
    <source>
        <dbReference type="Proteomes" id="UP000324269"/>
    </source>
</evidence>
<dbReference type="RefSeq" id="WP_148970311.1">
    <property type="nucleotide sequence ID" value="NZ_JBNIKW010000005.1"/>
</dbReference>
<dbReference type="NCBIfam" id="NF037970">
    <property type="entry name" value="vanZ_1"/>
    <property type="match status" value="1"/>
</dbReference>
<proteinExistence type="predicted"/>
<dbReference type="Proteomes" id="UP000324269">
    <property type="component" value="Unassembled WGS sequence"/>
</dbReference>
<keyword evidence="1" id="KW-0812">Transmembrane</keyword>
<name>A0A5D4TPY5_9BACI</name>
<sequence>MFTKEGFTLRAAGIIVYMGLLFCLTCTENLQALLNNHILIFKLDREPDFGSFFNFTDYPFKSPAYIQQKLSHALCFFWLAFTYKWVFRKLSTVFIYSVCFAFFTEVAQLFFSRTGSLLDVAYDTVGVIVFITLFVVGRVTNSNKSLNSYT</sequence>
<feature type="transmembrane region" description="Helical" evidence="1">
    <location>
        <begin position="70"/>
        <end position="86"/>
    </location>
</feature>
<feature type="transmembrane region" description="Helical" evidence="1">
    <location>
        <begin position="12"/>
        <end position="34"/>
    </location>
</feature>
<gene>
    <name evidence="3" type="ORF">FZC85_17550</name>
</gene>
<protein>
    <submittedName>
        <fullName evidence="3">VanZ family protein</fullName>
    </submittedName>
</protein>
<organism evidence="3 4">
    <name type="scientific">Rossellomorea aquimaris</name>
    <dbReference type="NCBI Taxonomy" id="189382"/>
    <lineage>
        <taxon>Bacteria</taxon>
        <taxon>Bacillati</taxon>
        <taxon>Bacillota</taxon>
        <taxon>Bacilli</taxon>
        <taxon>Bacillales</taxon>
        <taxon>Bacillaceae</taxon>
        <taxon>Rossellomorea</taxon>
    </lineage>
</organism>
<dbReference type="OrthoDB" id="2659829at2"/>